<dbReference type="InterPro" id="IPR017850">
    <property type="entry name" value="Alkaline_phosphatase_core_sf"/>
</dbReference>
<keyword evidence="2" id="KW-1185">Reference proteome</keyword>
<proteinExistence type="predicted"/>
<dbReference type="InterPro" id="IPR014060">
    <property type="entry name" value="PglZ"/>
</dbReference>
<dbReference type="RefSeq" id="WP_009625656.1">
    <property type="nucleotide sequence ID" value="NZ_VBTY01000016.1"/>
</dbReference>
<dbReference type="Pfam" id="PF08665">
    <property type="entry name" value="PglZ"/>
    <property type="match status" value="1"/>
</dbReference>
<dbReference type="SUPFAM" id="SSF53649">
    <property type="entry name" value="Alkaline phosphatase-like"/>
    <property type="match status" value="1"/>
</dbReference>
<comment type="caution">
    <text evidence="1">The sequence shown here is derived from an EMBL/GenBank/DDBJ whole genome shotgun (WGS) entry which is preliminary data.</text>
</comment>
<dbReference type="Proteomes" id="UP001152872">
    <property type="component" value="Unassembled WGS sequence"/>
</dbReference>
<protein>
    <submittedName>
        <fullName evidence="1">BREX-1 system phosphatase PglZ type A</fullName>
    </submittedName>
</protein>
<dbReference type="NCBIfam" id="TIGR02687">
    <property type="entry name" value="BREX-1 system phosphatase PglZ type A"/>
    <property type="match status" value="1"/>
</dbReference>
<reference evidence="1" key="1">
    <citation type="submission" date="2019-05" db="EMBL/GenBank/DDBJ databases">
        <title>Whole genome sequencing of Pseudanabaena catenata USMAC16.</title>
        <authorList>
            <person name="Khan Z."/>
            <person name="Omar W.M."/>
            <person name="Convey P."/>
            <person name="Merican F."/>
            <person name="Najimudin N."/>
        </authorList>
    </citation>
    <scope>NUCLEOTIDE SEQUENCE</scope>
    <source>
        <strain evidence="1">USMAC16</strain>
    </source>
</reference>
<dbReference type="AlphaFoldDB" id="A0A9X4M8D6"/>
<organism evidence="1 2">
    <name type="scientific">Pseudanabaena catenata USMAC16</name>
    <dbReference type="NCBI Taxonomy" id="1855837"/>
    <lineage>
        <taxon>Bacteria</taxon>
        <taxon>Bacillati</taxon>
        <taxon>Cyanobacteriota</taxon>
        <taxon>Cyanophyceae</taxon>
        <taxon>Pseudanabaenales</taxon>
        <taxon>Pseudanabaenaceae</taxon>
        <taxon>Pseudanabaena</taxon>
    </lineage>
</organism>
<accession>A0A9X4M8D6</accession>
<evidence type="ECO:0000313" key="2">
    <source>
        <dbReference type="Proteomes" id="UP001152872"/>
    </source>
</evidence>
<dbReference type="EMBL" id="VBTY01000016">
    <property type="protein sequence ID" value="MDG3493610.1"/>
    <property type="molecule type" value="Genomic_DNA"/>
</dbReference>
<dbReference type="Gene3D" id="3.40.720.10">
    <property type="entry name" value="Alkaline Phosphatase, subunit A"/>
    <property type="match status" value="1"/>
</dbReference>
<gene>
    <name evidence="1" type="primary">pglZ</name>
    <name evidence="1" type="ORF">FEV09_03475</name>
</gene>
<name>A0A9X4M8D6_9CYAN</name>
<evidence type="ECO:0000313" key="1">
    <source>
        <dbReference type="EMBL" id="MDG3493610.1"/>
    </source>
</evidence>
<sequence length="837" mass="96514">MNERIAQALIKQFDRDRIIFWYDSKQELRDDFESLELDRVIKIELKNNEFAIKYRILREQPKQKFLIYHEGAQPADIDNWLLDVQLAYGQFRTDQVALLLADLELGLEFAEVIQAHTEFFQAIKRKDSLKRLLAANDTQGMIRLKMLAVCASADPRLDAIVEQLLAEHANDQDTKIKLINRCGLDGFLWEQMQRTYGYISAETSIKDFAIQLFKYCYFQNFANNSPLPTSHSSLSTDAIVFLKRWKDSRQFAESFEKLSDNCAEILNIEQDLYKRDLHQLIELDYFLIIDQKILSDLAIQLTARTISLSDITSTIYQRRTCHWYARFRDAYECINFAAQFIYTLAEANLSMDSIADGIQKYSQTWFRLDQYYRKVIYHSRSSNSKAISDLKDQIENLYTNNYLLKLSDRWQTFIDAAPKWEAIPIPSQKNFYERWVRPFLNRDNKICVIISDAMRYEIGDEFLSLIRQEDRYEATIEPALSMLPSYTQLGMAALLPNTSLAIADNETGHVLVDGQPSNGTANRDKILKQAGDRARAIAAEDLIALNRDESRELLKANDAIYIYHNRIDHTGDKLQSEGQAFEAAESTLKELIQLVKKLTAANANNILITADHGFIYQNQDLEQSDFLSQDVTGQTVLYRDRRFVLGKNLNRTDSVKFFDSNSLGLAGDIEVCIPKSINRLRLKGSGSRFVHGGATLQEITIPIIRINKKRQSDISSVEVEILRGSSSTITSGQLAVTFYQVQPTTDKVRSRHLRAGIYTQSGDLISDSHDLNFDIASENPRERELQIRFLLTKKADESNNQEVILRLEEKLSGTTHYQEYKSIRYLIRRSFTSDFDF</sequence>